<keyword evidence="2" id="KW-0819">tRNA processing</keyword>
<name>A0ABQ8LWQ1_LABRO</name>
<dbReference type="InterPro" id="IPR012590">
    <property type="entry name" value="POPLD_dom"/>
</dbReference>
<dbReference type="PANTHER" id="PTHR22731:SF3">
    <property type="entry name" value="RIBONUCLEASES P_MRP PROTEIN SUBUNIT POP1"/>
    <property type="match status" value="1"/>
</dbReference>
<feature type="domain" description="Pop1 N-terminal" evidence="5">
    <location>
        <begin position="152"/>
        <end position="210"/>
    </location>
</feature>
<reference evidence="8 9" key="1">
    <citation type="submission" date="2022-01" db="EMBL/GenBank/DDBJ databases">
        <title>A high-quality chromosome-level genome assembly of rohu carp, Labeo rohita.</title>
        <authorList>
            <person name="Arick M.A. II"/>
            <person name="Hsu C.-Y."/>
            <person name="Magbanua Z."/>
            <person name="Pechanova O."/>
            <person name="Grover C."/>
            <person name="Miller E."/>
            <person name="Thrash A."/>
            <person name="Ezzel L."/>
            <person name="Alam S."/>
            <person name="Benzie J."/>
            <person name="Hamilton M."/>
            <person name="Karsi A."/>
            <person name="Lawrence M.L."/>
            <person name="Peterson D.G."/>
        </authorList>
    </citation>
    <scope>NUCLEOTIDE SEQUENCE [LARGE SCALE GENOMIC DNA]</scope>
    <source>
        <strain evidence="9">BAU-BD-2019</strain>
        <tissue evidence="8">Blood</tissue>
    </source>
</reference>
<proteinExistence type="predicted"/>
<dbReference type="Pfam" id="PF22770">
    <property type="entry name" value="POP1_C"/>
    <property type="match status" value="2"/>
</dbReference>
<sequence>MTGAKDRMREKKMKNQPRNVIYTSSGRGTEGGQGSQACGWVRGHQPGGHSYSQDLPKHITASFFARARAAEVNAMLKAVGKPAGSCHIFNALPKHMRRRAMSHNTKRLPRRLREGAERLAERSQRAPEKEKKQLAKSRSRRARRRHGNLLLEFNRRQRKNKWLETHIWHAKRFHMLKTWSYCLPLKPTAKSFRASYRAMNTHALLQVTLAFVCFVIANEDLSYYCCLELQGSEEQMLRALARLTSKQTGPTFAAASCLSGARQGSVHLYKADQFPQGSLGPADFLWRPRVPDASDRQLWIWIHPALRQDVLSELQLVCQCFEAVSISEESCPAVEPYAGRKRKRDEDDAEQLSKRLLGNGTRPAGTAVRWHSSDTAITISDLTMEIVRYRLIGPLAHTVLTDTLRPASEEMEVTKPSNHSTDEVDTSVHQQQADIFQLLRGVGSTAELPAGCVLGLTVDDPRLTLPQKRGKSVPDLQQSAGSRCVFMQMNQVRILAGPEILSLSHTRSTVSLHQKDSRVRDLTLRGVAAHCSQSTLWDASVRDRVTHNRPSEQELNRMRSELLVPGSRLSAAAQAGVPVLLVHQGGRVRGEERLHWGSGWDLMLPKGWGMAFWVPLVYRGVRVGGLHMSVKASQFTGQPHFPHDYPDCPAGQRFQSEQEAELLEKFKRRPPSKRTNYIKHGCLAPFRCPWQQLTEEWEELVNLSAETTSDCGTGPSDFAVLRSEVPRVGRAPHEAIDCSLSRSAVCHMISRCVCRSLKALRQLSAWCRPSSRRNSFPLTRATAAALRQECGRSLVWVRLRLLGKGQPALHATVCVPTTSDLQLLLKDAHSSGPQEPRHKDHLKHLRRHTSGPEEPACAVRGVWPPPLPSVLSHCSRLTLGWVQQGDFSLAAGHGEALAFISVSGLLHMILQQPQEQRGVVLLRNPSSLQYRYARISIDI</sequence>
<protein>
    <submittedName>
        <fullName evidence="8">Ribonucleases P/MRP protein subunit POP1</fullName>
    </submittedName>
</protein>
<evidence type="ECO:0000259" key="7">
    <source>
        <dbReference type="Pfam" id="PF22770"/>
    </source>
</evidence>
<gene>
    <name evidence="8" type="ORF">H4Q32_017067</name>
</gene>
<keyword evidence="3" id="KW-0539">Nucleus</keyword>
<evidence type="ECO:0000259" key="6">
    <source>
        <dbReference type="Pfam" id="PF08170"/>
    </source>
</evidence>
<dbReference type="InterPro" id="IPR039182">
    <property type="entry name" value="Pop1"/>
</dbReference>
<dbReference type="Proteomes" id="UP000830375">
    <property type="component" value="Unassembled WGS sequence"/>
</dbReference>
<evidence type="ECO:0000313" key="8">
    <source>
        <dbReference type="EMBL" id="KAI2654810.1"/>
    </source>
</evidence>
<evidence type="ECO:0000259" key="5">
    <source>
        <dbReference type="Pfam" id="PF06978"/>
    </source>
</evidence>
<feature type="domain" description="POPLD" evidence="6">
    <location>
        <begin position="599"/>
        <end position="690"/>
    </location>
</feature>
<feature type="region of interest" description="Disordered" evidence="4">
    <location>
        <begin position="1"/>
        <end position="53"/>
    </location>
</feature>
<dbReference type="Pfam" id="PF06978">
    <property type="entry name" value="POP1_N"/>
    <property type="match status" value="2"/>
</dbReference>
<feature type="compositionally biased region" description="Polar residues" evidence="4">
    <location>
        <begin position="16"/>
        <end position="27"/>
    </location>
</feature>
<feature type="compositionally biased region" description="Basic residues" evidence="4">
    <location>
        <begin position="99"/>
        <end position="110"/>
    </location>
</feature>
<dbReference type="PANTHER" id="PTHR22731">
    <property type="entry name" value="RIBONUCLEASES P/MRP PROTEIN SUBUNIT POP1"/>
    <property type="match status" value="1"/>
</dbReference>
<dbReference type="InterPro" id="IPR055079">
    <property type="entry name" value="POP1_C"/>
</dbReference>
<evidence type="ECO:0000256" key="2">
    <source>
        <dbReference type="ARBA" id="ARBA00022694"/>
    </source>
</evidence>
<evidence type="ECO:0000256" key="4">
    <source>
        <dbReference type="SAM" id="MobiDB-lite"/>
    </source>
</evidence>
<dbReference type="EMBL" id="JACTAM010000016">
    <property type="protein sequence ID" value="KAI2654810.1"/>
    <property type="molecule type" value="Genomic_DNA"/>
</dbReference>
<comment type="subcellular location">
    <subcellularLocation>
        <location evidence="1">Nucleus</location>
    </subcellularLocation>
</comment>
<keyword evidence="9" id="KW-1185">Reference proteome</keyword>
<feature type="compositionally biased region" description="Basic and acidic residues" evidence="4">
    <location>
        <begin position="111"/>
        <end position="133"/>
    </location>
</feature>
<organism evidence="8 9">
    <name type="scientific">Labeo rohita</name>
    <name type="common">Indian major carp</name>
    <name type="synonym">Cyprinus rohita</name>
    <dbReference type="NCBI Taxonomy" id="84645"/>
    <lineage>
        <taxon>Eukaryota</taxon>
        <taxon>Metazoa</taxon>
        <taxon>Chordata</taxon>
        <taxon>Craniata</taxon>
        <taxon>Vertebrata</taxon>
        <taxon>Euteleostomi</taxon>
        <taxon>Actinopterygii</taxon>
        <taxon>Neopterygii</taxon>
        <taxon>Teleostei</taxon>
        <taxon>Ostariophysi</taxon>
        <taxon>Cypriniformes</taxon>
        <taxon>Cyprinidae</taxon>
        <taxon>Labeoninae</taxon>
        <taxon>Labeonini</taxon>
        <taxon>Labeo</taxon>
    </lineage>
</organism>
<dbReference type="Pfam" id="PF08170">
    <property type="entry name" value="POPLD"/>
    <property type="match status" value="1"/>
</dbReference>
<feature type="region of interest" description="Disordered" evidence="4">
    <location>
        <begin position="99"/>
        <end position="142"/>
    </location>
</feature>
<dbReference type="InterPro" id="IPR009723">
    <property type="entry name" value="Pop1_N"/>
</dbReference>
<feature type="domain" description="POP1 C-terminal" evidence="7">
    <location>
        <begin position="852"/>
        <end position="938"/>
    </location>
</feature>
<evidence type="ECO:0000256" key="3">
    <source>
        <dbReference type="ARBA" id="ARBA00023242"/>
    </source>
</evidence>
<evidence type="ECO:0000256" key="1">
    <source>
        <dbReference type="ARBA" id="ARBA00004123"/>
    </source>
</evidence>
<feature type="domain" description="POP1 C-terminal" evidence="7">
    <location>
        <begin position="793"/>
        <end position="847"/>
    </location>
</feature>
<comment type="caution">
    <text evidence="8">The sequence shown here is derived from an EMBL/GenBank/DDBJ whole genome shotgun (WGS) entry which is preliminary data.</text>
</comment>
<evidence type="ECO:0000313" key="9">
    <source>
        <dbReference type="Proteomes" id="UP000830375"/>
    </source>
</evidence>
<accession>A0ABQ8LWQ1</accession>
<feature type="domain" description="Pop1 N-terminal" evidence="5">
    <location>
        <begin position="64"/>
        <end position="144"/>
    </location>
</feature>